<keyword evidence="5" id="KW-0820">tRNA-binding</keyword>
<dbReference type="GO" id="GO:0005840">
    <property type="term" value="C:ribosome"/>
    <property type="evidence" value="ECO:0007669"/>
    <property type="project" value="UniProtKB-KW"/>
</dbReference>
<dbReference type="InterPro" id="IPR031310">
    <property type="entry name" value="Ribosomal_uL5_N"/>
</dbReference>
<sequence>MMHLRDKYQKEVIPVMMERFGYKNKMAVPKIEKVIINTGFGKLAVGKTSDEQKKIRESILNDLALICGQRPILTEAKKSISAFKIRRGMPLGARVTLRKRRMFDFLERLIHIALPRSRDFQGIDPKSFDKKGNLTIGIKEHITFPEVSPEKIKQIFGFEITAVTTAKSREEGIGLLRLMGFPIKT</sequence>
<dbReference type="Proteomes" id="UP000230055">
    <property type="component" value="Unassembled WGS sequence"/>
</dbReference>
<dbReference type="GO" id="GO:0019843">
    <property type="term" value="F:rRNA binding"/>
    <property type="evidence" value="ECO:0007669"/>
    <property type="project" value="UniProtKB-UniRule"/>
</dbReference>
<evidence type="ECO:0000259" key="8">
    <source>
        <dbReference type="Pfam" id="PF00673"/>
    </source>
</evidence>
<keyword evidence="5" id="KW-0699">rRNA-binding</keyword>
<dbReference type="PROSITE" id="PS00358">
    <property type="entry name" value="RIBOSOMAL_L5"/>
    <property type="match status" value="1"/>
</dbReference>
<organism evidence="9 10">
    <name type="scientific">Candidatus Nealsonbacteria bacterium CG_4_10_14_0_8_um_filter_35_10</name>
    <dbReference type="NCBI Taxonomy" id="1974683"/>
    <lineage>
        <taxon>Bacteria</taxon>
        <taxon>Candidatus Nealsoniibacteriota</taxon>
    </lineage>
</organism>
<dbReference type="InterPro" id="IPR022803">
    <property type="entry name" value="Ribosomal_uL5_dom_sf"/>
</dbReference>
<evidence type="ECO:0000256" key="2">
    <source>
        <dbReference type="ARBA" id="ARBA00022980"/>
    </source>
</evidence>
<dbReference type="GO" id="GO:0006412">
    <property type="term" value="P:translation"/>
    <property type="evidence" value="ECO:0007669"/>
    <property type="project" value="UniProtKB-UniRule"/>
</dbReference>
<dbReference type="InterPro" id="IPR031309">
    <property type="entry name" value="Ribosomal_uL5_C"/>
</dbReference>
<evidence type="ECO:0000313" key="10">
    <source>
        <dbReference type="Proteomes" id="UP000230055"/>
    </source>
</evidence>
<name>A0A2M7R892_9BACT</name>
<keyword evidence="2 5" id="KW-0689">Ribosomal protein</keyword>
<dbReference type="PANTHER" id="PTHR11994">
    <property type="entry name" value="60S RIBOSOMAL PROTEIN L11-RELATED"/>
    <property type="match status" value="1"/>
</dbReference>
<comment type="similarity">
    <text evidence="1 5 6">Belongs to the universal ribosomal protein uL5 family.</text>
</comment>
<dbReference type="FunFam" id="3.30.1440.10:FF:000001">
    <property type="entry name" value="50S ribosomal protein L5"/>
    <property type="match status" value="1"/>
</dbReference>
<protein>
    <recommendedName>
        <fullName evidence="4 5">Large ribosomal subunit protein uL5</fullName>
    </recommendedName>
</protein>
<evidence type="ECO:0000256" key="1">
    <source>
        <dbReference type="ARBA" id="ARBA00008553"/>
    </source>
</evidence>
<feature type="domain" description="Large ribosomal subunit protein uL5 N-terminal" evidence="7">
    <location>
        <begin position="24"/>
        <end position="86"/>
    </location>
</feature>
<dbReference type="EMBL" id="PFLX01000038">
    <property type="protein sequence ID" value="PIY90812.1"/>
    <property type="molecule type" value="Genomic_DNA"/>
</dbReference>
<evidence type="ECO:0000256" key="6">
    <source>
        <dbReference type="RuleBase" id="RU003930"/>
    </source>
</evidence>
<dbReference type="Pfam" id="PF00673">
    <property type="entry name" value="Ribosomal_L5_C"/>
    <property type="match status" value="1"/>
</dbReference>
<feature type="domain" description="Large ribosomal subunit protein uL5 C-terminal" evidence="8">
    <location>
        <begin position="90"/>
        <end position="182"/>
    </location>
</feature>
<dbReference type="GO" id="GO:0000049">
    <property type="term" value="F:tRNA binding"/>
    <property type="evidence" value="ECO:0007669"/>
    <property type="project" value="UniProtKB-UniRule"/>
</dbReference>
<dbReference type="Gene3D" id="3.30.1440.10">
    <property type="match status" value="1"/>
</dbReference>
<dbReference type="AlphaFoldDB" id="A0A2M7R892"/>
<gene>
    <name evidence="5" type="primary">rplE</name>
    <name evidence="9" type="ORF">COY72_01475</name>
</gene>
<proteinExistence type="inferred from homology"/>
<evidence type="ECO:0000256" key="5">
    <source>
        <dbReference type="HAMAP-Rule" id="MF_01333"/>
    </source>
</evidence>
<dbReference type="GO" id="GO:0003735">
    <property type="term" value="F:structural constituent of ribosome"/>
    <property type="evidence" value="ECO:0007669"/>
    <property type="project" value="InterPro"/>
</dbReference>
<evidence type="ECO:0000256" key="4">
    <source>
        <dbReference type="ARBA" id="ARBA00035245"/>
    </source>
</evidence>
<comment type="function">
    <text evidence="5">This is 1 of the proteins that bind and probably mediate the attachment of the 5S RNA into the large ribosomal subunit, where it forms part of the central protuberance. In the 70S ribosome it contacts protein S13 of the 30S subunit (bridge B1b), connecting the 2 subunits; this bridge is implicated in subunit movement. Contacts the P site tRNA; the 5S rRNA and some of its associated proteins might help stabilize positioning of ribosome-bound tRNAs.</text>
</comment>
<comment type="caution">
    <text evidence="9">The sequence shown here is derived from an EMBL/GenBank/DDBJ whole genome shotgun (WGS) entry which is preliminary data.</text>
</comment>
<accession>A0A2M7R892</accession>
<keyword evidence="5" id="KW-0694">RNA-binding</keyword>
<dbReference type="SUPFAM" id="SSF55282">
    <property type="entry name" value="RL5-like"/>
    <property type="match status" value="1"/>
</dbReference>
<dbReference type="PIRSF" id="PIRSF002161">
    <property type="entry name" value="Ribosomal_L5"/>
    <property type="match status" value="1"/>
</dbReference>
<keyword evidence="3 5" id="KW-0687">Ribonucleoprotein</keyword>
<dbReference type="InterPro" id="IPR020930">
    <property type="entry name" value="Ribosomal_uL5_bac-type"/>
</dbReference>
<dbReference type="GO" id="GO:1990904">
    <property type="term" value="C:ribonucleoprotein complex"/>
    <property type="evidence" value="ECO:0007669"/>
    <property type="project" value="UniProtKB-KW"/>
</dbReference>
<reference evidence="10" key="1">
    <citation type="submission" date="2017-09" db="EMBL/GenBank/DDBJ databases">
        <title>Depth-based differentiation of microbial function through sediment-hosted aquifers and enrichment of novel symbionts in the deep terrestrial subsurface.</title>
        <authorList>
            <person name="Probst A.J."/>
            <person name="Ladd B."/>
            <person name="Jarett J.K."/>
            <person name="Geller-Mcgrath D.E."/>
            <person name="Sieber C.M.K."/>
            <person name="Emerson J.B."/>
            <person name="Anantharaman K."/>
            <person name="Thomas B.C."/>
            <person name="Malmstrom R."/>
            <person name="Stieglmeier M."/>
            <person name="Klingl A."/>
            <person name="Woyke T."/>
            <person name="Ryan C.M."/>
            <person name="Banfield J.F."/>
        </authorList>
    </citation>
    <scope>NUCLEOTIDE SEQUENCE [LARGE SCALE GENOMIC DNA]</scope>
</reference>
<evidence type="ECO:0000256" key="3">
    <source>
        <dbReference type="ARBA" id="ARBA00023274"/>
    </source>
</evidence>
<dbReference type="NCBIfam" id="NF000585">
    <property type="entry name" value="PRK00010.1"/>
    <property type="match status" value="1"/>
</dbReference>
<dbReference type="Pfam" id="PF00281">
    <property type="entry name" value="Ribosomal_L5"/>
    <property type="match status" value="1"/>
</dbReference>
<dbReference type="HAMAP" id="MF_01333_B">
    <property type="entry name" value="Ribosomal_uL5_B"/>
    <property type="match status" value="1"/>
</dbReference>
<evidence type="ECO:0000313" key="9">
    <source>
        <dbReference type="EMBL" id="PIY90812.1"/>
    </source>
</evidence>
<evidence type="ECO:0000259" key="7">
    <source>
        <dbReference type="Pfam" id="PF00281"/>
    </source>
</evidence>
<dbReference type="InterPro" id="IPR020929">
    <property type="entry name" value="Ribosomal_uL5_CS"/>
</dbReference>
<comment type="subunit">
    <text evidence="5">Part of the 50S ribosomal subunit; part of the 5S rRNA/L5/L18/L25 subcomplex. Contacts the 5S rRNA and the P site tRNA. Forms a bridge to the 30S subunit in the 70S ribosome.</text>
</comment>
<dbReference type="InterPro" id="IPR002132">
    <property type="entry name" value="Ribosomal_uL5"/>
</dbReference>